<reference evidence="2" key="1">
    <citation type="journal article" date="2017" name="Gigascience">
        <title>The genome draft of coconut (Cocos nucifera).</title>
        <authorList>
            <person name="Xiao Y."/>
            <person name="Xu P."/>
            <person name="Fan H."/>
            <person name="Baudouin L."/>
            <person name="Xia W."/>
            <person name="Bocs S."/>
            <person name="Xu J."/>
            <person name="Li Q."/>
            <person name="Guo A."/>
            <person name="Zhou L."/>
            <person name="Li J."/>
            <person name="Wu Y."/>
            <person name="Ma Z."/>
            <person name="Armero A."/>
            <person name="Issali A.E."/>
            <person name="Liu N."/>
            <person name="Peng M."/>
            <person name="Yang Y."/>
        </authorList>
    </citation>
    <scope>NUCLEOTIDE SEQUENCE</scope>
    <source>
        <tissue evidence="2">Spear leaf of Hainan Tall coconut</tissue>
    </source>
</reference>
<dbReference type="Proteomes" id="UP000797356">
    <property type="component" value="Chromosome 7"/>
</dbReference>
<evidence type="ECO:0000256" key="1">
    <source>
        <dbReference type="SAM" id="MobiDB-lite"/>
    </source>
</evidence>
<feature type="region of interest" description="Disordered" evidence="1">
    <location>
        <begin position="171"/>
        <end position="230"/>
    </location>
</feature>
<dbReference type="OrthoDB" id="668456at2759"/>
<protein>
    <recommendedName>
        <fullName evidence="4">DUF4378 domain-containing protein</fullName>
    </recommendedName>
</protein>
<feature type="compositionally biased region" description="Basic and acidic residues" evidence="1">
    <location>
        <begin position="209"/>
        <end position="220"/>
    </location>
</feature>
<organism evidence="2 3">
    <name type="scientific">Cocos nucifera</name>
    <name type="common">Coconut palm</name>
    <dbReference type="NCBI Taxonomy" id="13894"/>
    <lineage>
        <taxon>Eukaryota</taxon>
        <taxon>Viridiplantae</taxon>
        <taxon>Streptophyta</taxon>
        <taxon>Embryophyta</taxon>
        <taxon>Tracheophyta</taxon>
        <taxon>Spermatophyta</taxon>
        <taxon>Magnoliopsida</taxon>
        <taxon>Liliopsida</taxon>
        <taxon>Arecaceae</taxon>
        <taxon>Arecoideae</taxon>
        <taxon>Cocoseae</taxon>
        <taxon>Attaleinae</taxon>
        <taxon>Cocos</taxon>
    </lineage>
</organism>
<evidence type="ECO:0000313" key="3">
    <source>
        <dbReference type="Proteomes" id="UP000797356"/>
    </source>
</evidence>
<name>A0A8K0N4U7_COCNU</name>
<evidence type="ECO:0000313" key="2">
    <source>
        <dbReference type="EMBL" id="KAG1354607.1"/>
    </source>
</evidence>
<accession>A0A8K0N4U7</accession>
<evidence type="ECO:0008006" key="4">
    <source>
        <dbReference type="Google" id="ProtNLM"/>
    </source>
</evidence>
<dbReference type="AlphaFoldDB" id="A0A8K0N4U7"/>
<dbReference type="PANTHER" id="PTHR33623:SF4">
    <property type="entry name" value="DUF4378 DOMAIN-CONTAINING PROTEIN"/>
    <property type="match status" value="1"/>
</dbReference>
<dbReference type="EMBL" id="CM017878">
    <property type="protein sequence ID" value="KAG1354607.1"/>
    <property type="molecule type" value="Genomic_DNA"/>
</dbReference>
<dbReference type="PANTHER" id="PTHR33623">
    <property type="entry name" value="OS04G0572500 PROTEIN"/>
    <property type="match status" value="1"/>
</dbReference>
<sequence>MLKEYLELDSDLESCSGSGCTLRRGDSTTMRFLLETELRRGEGRLVRARSKGTLTRLSAVIHALRLLPFGASSSGCRSSHERLLTRSLSKRLKGSFWKKRGKEQENESRVRVKDIVRLRSFEEEGEEKKSFEFASPVVSSHSSRWETETDTSGSEFLRSSIGSSECLSEIDAAGDGDVTGNDKTCSPPLRSPTGRMSVGGDSVSVETATGHREPKSERMECPGCQTLETEQLSPVSVMDFPDEDEEEPSSPSFSFQQSLANIERTKLQLLQKIRRFESLAELEPMDLVDRLSSFDDQLESSDHVASDEGKDGHRGTVETRAWDLLWDLQARDQVVPLGCIEKLLVDFFIERLSSSDSVDQDRLSRCRKHVRVTSGACEPEEILKAARGWIDGARCRKVEEFPREAEIKEMEVNGRWRCFHEEEEELAVDLVDVILGSLVGELVLN</sequence>
<keyword evidence="3" id="KW-1185">Reference proteome</keyword>
<proteinExistence type="predicted"/>
<gene>
    <name evidence="2" type="ORF">COCNU_07G007190</name>
</gene>
<reference evidence="2" key="2">
    <citation type="submission" date="2019-07" db="EMBL/GenBank/DDBJ databases">
        <authorList>
            <person name="Yang Y."/>
            <person name="Bocs S."/>
            <person name="Baudouin L."/>
        </authorList>
    </citation>
    <scope>NUCLEOTIDE SEQUENCE</scope>
    <source>
        <tissue evidence="2">Spear leaf of Hainan Tall coconut</tissue>
    </source>
</reference>
<comment type="caution">
    <text evidence="2">The sequence shown here is derived from an EMBL/GenBank/DDBJ whole genome shotgun (WGS) entry which is preliminary data.</text>
</comment>